<sequence length="166" mass="17683">MSTQPHLSSRALFGIRPQRRRPSIQSAASHPSRAPPGLLAIDTGRRCFAKPAALLRPPTISPSPLQGSSGAAAPSIGPSPLSLPQGAASLCYLYRSSYTYNFSSEKICLLQDFKLPVACCRWPHPGAIGLAAAGALATPLLWRTLAIAQALVVVAHKRHRTKEADR</sequence>
<name>A0A0E0LM93_ORYPU</name>
<keyword evidence="3" id="KW-1185">Reference proteome</keyword>
<dbReference type="AlphaFoldDB" id="A0A0E0LM93"/>
<evidence type="ECO:0000256" key="1">
    <source>
        <dbReference type="SAM" id="MobiDB-lite"/>
    </source>
</evidence>
<proteinExistence type="predicted"/>
<evidence type="ECO:0000313" key="3">
    <source>
        <dbReference type="Proteomes" id="UP000026962"/>
    </source>
</evidence>
<dbReference type="HOGENOM" id="CLU_1605364_0_0_1"/>
<protein>
    <submittedName>
        <fullName evidence="2">Uncharacterized protein</fullName>
    </submittedName>
</protein>
<accession>A0A0E0LM93</accession>
<reference evidence="2" key="2">
    <citation type="submission" date="2018-05" db="EMBL/GenBank/DDBJ databases">
        <title>OpunRS2 (Oryza punctata Reference Sequence Version 2).</title>
        <authorList>
            <person name="Zhang J."/>
            <person name="Kudrna D."/>
            <person name="Lee S."/>
            <person name="Talag J."/>
            <person name="Welchert J."/>
            <person name="Wing R.A."/>
        </authorList>
    </citation>
    <scope>NUCLEOTIDE SEQUENCE [LARGE SCALE GENOMIC DNA]</scope>
</reference>
<organism evidence="2">
    <name type="scientific">Oryza punctata</name>
    <name type="common">Red rice</name>
    <dbReference type="NCBI Taxonomy" id="4537"/>
    <lineage>
        <taxon>Eukaryota</taxon>
        <taxon>Viridiplantae</taxon>
        <taxon>Streptophyta</taxon>
        <taxon>Embryophyta</taxon>
        <taxon>Tracheophyta</taxon>
        <taxon>Spermatophyta</taxon>
        <taxon>Magnoliopsida</taxon>
        <taxon>Liliopsida</taxon>
        <taxon>Poales</taxon>
        <taxon>Poaceae</taxon>
        <taxon>BOP clade</taxon>
        <taxon>Oryzoideae</taxon>
        <taxon>Oryzeae</taxon>
        <taxon>Oryzinae</taxon>
        <taxon>Oryza</taxon>
    </lineage>
</organism>
<dbReference type="EnsemblPlants" id="OPUNC07G17720.1">
    <property type="protein sequence ID" value="OPUNC07G17720.1"/>
    <property type="gene ID" value="OPUNC07G17720"/>
</dbReference>
<feature type="region of interest" description="Disordered" evidence="1">
    <location>
        <begin position="1"/>
        <end position="36"/>
    </location>
</feature>
<dbReference type="Proteomes" id="UP000026962">
    <property type="component" value="Chromosome 7"/>
</dbReference>
<evidence type="ECO:0000313" key="2">
    <source>
        <dbReference type="EnsemblPlants" id="OPUNC07G17720.1"/>
    </source>
</evidence>
<dbReference type="Gramene" id="OPUNC07G17720.1">
    <property type="protein sequence ID" value="OPUNC07G17720.1"/>
    <property type="gene ID" value="OPUNC07G17720"/>
</dbReference>
<reference evidence="2" key="1">
    <citation type="submission" date="2015-04" db="UniProtKB">
        <authorList>
            <consortium name="EnsemblPlants"/>
        </authorList>
    </citation>
    <scope>IDENTIFICATION</scope>
</reference>